<protein>
    <submittedName>
        <fullName evidence="2">Beta-glucosidase</fullName>
    </submittedName>
</protein>
<organism evidence="1 2">
    <name type="scientific">Panagrolaimus sp. ES5</name>
    <dbReference type="NCBI Taxonomy" id="591445"/>
    <lineage>
        <taxon>Eukaryota</taxon>
        <taxon>Metazoa</taxon>
        <taxon>Ecdysozoa</taxon>
        <taxon>Nematoda</taxon>
        <taxon>Chromadorea</taxon>
        <taxon>Rhabditida</taxon>
        <taxon>Tylenchina</taxon>
        <taxon>Panagrolaimomorpha</taxon>
        <taxon>Panagrolaimoidea</taxon>
        <taxon>Panagrolaimidae</taxon>
        <taxon>Panagrolaimus</taxon>
    </lineage>
</organism>
<proteinExistence type="predicted"/>
<sequence>MEYTFPKDFKFGIATSAFQIEGASNIDGKGASIWDIYCHKPGNVKNDETADISCDSYHNWERDIQMIKEVGINFYRFSISWPRIFPDGTEKSLNQKGVEFYDKLINKLIEEAIEPVVTIFHWDLPQALQDMGGFLDSAISEHYKDYANFLFSHFGDRVKTWITVNEPLSVAQYGHCGQREKHAPGNFSDNCEWTMYLSAQRLLQCHLKAAKLYNEKYRSKQNGKIGITLSGCWYFPKTDSDEDQQASERAFQFSWGWFANPIFSETGDYPQIMKDRVKEISINYQMRVKSRLPEFTNDEIQDLKNSADFLGINYYFSLRVCNRKIENVDHLKKYTRMTDVGVILDYDPAWKIINGPSKWLSNVPEGLGNLLQKLSKEYKNIPILITENGAMDSEGEGLNDTSRIQYLSGHLAEVSKAIKNGINLIGYTVWSLMDNFEWSEGYSTKFGLFHVDFNTKEKTRTPKKSVEFYSNLIKTKYLRF</sequence>
<reference evidence="2" key="1">
    <citation type="submission" date="2022-11" db="UniProtKB">
        <authorList>
            <consortium name="WormBaseParasite"/>
        </authorList>
    </citation>
    <scope>IDENTIFICATION</scope>
</reference>
<dbReference type="WBParaSite" id="ES5_v2.g6621.t1">
    <property type="protein sequence ID" value="ES5_v2.g6621.t1"/>
    <property type="gene ID" value="ES5_v2.g6621"/>
</dbReference>
<accession>A0AC34GQ84</accession>
<name>A0AC34GQ84_9BILA</name>
<dbReference type="Proteomes" id="UP000887579">
    <property type="component" value="Unplaced"/>
</dbReference>
<evidence type="ECO:0000313" key="2">
    <source>
        <dbReference type="WBParaSite" id="ES5_v2.g6621.t1"/>
    </source>
</evidence>
<evidence type="ECO:0000313" key="1">
    <source>
        <dbReference type="Proteomes" id="UP000887579"/>
    </source>
</evidence>